<accession>A0A6G1H1F8</accession>
<sequence length="241" mass="24279">MGHQDGTKVTTDPASTHNPIQEGTGLVNSDSLAAESLNSGGDFASGNAAVSSQGAHGSTARTTDTKDASRLDPASDAEARDAQQGWSEESQLNAGRGLGKEEGRGPTYNTPGFGSGSGGSGYSGGAGYDSTTTTGAQTYESVQGHSENLHPAPTYANAGEGLIADKQKPHGKNITEGGFDDSAPNASFNNAVGTSKDPGREGEAMFGRENAQFGGDAGNGPRQGGLDLGHGGYENLKEGEA</sequence>
<feature type="compositionally biased region" description="Polar residues" evidence="1">
    <location>
        <begin position="7"/>
        <end position="39"/>
    </location>
</feature>
<feature type="compositionally biased region" description="Gly residues" evidence="1">
    <location>
        <begin position="215"/>
        <end position="232"/>
    </location>
</feature>
<evidence type="ECO:0000313" key="3">
    <source>
        <dbReference type="Proteomes" id="UP000800041"/>
    </source>
</evidence>
<dbReference type="Proteomes" id="UP000800041">
    <property type="component" value="Unassembled WGS sequence"/>
</dbReference>
<feature type="compositionally biased region" description="Polar residues" evidence="1">
    <location>
        <begin position="136"/>
        <end position="146"/>
    </location>
</feature>
<gene>
    <name evidence="2" type="ORF">K402DRAFT_446383</name>
</gene>
<evidence type="ECO:0000256" key="1">
    <source>
        <dbReference type="SAM" id="MobiDB-lite"/>
    </source>
</evidence>
<dbReference type="OrthoDB" id="5383057at2759"/>
<protein>
    <submittedName>
        <fullName evidence="2">Uncharacterized protein</fullName>
    </submittedName>
</protein>
<feature type="compositionally biased region" description="Polar residues" evidence="1">
    <location>
        <begin position="48"/>
        <end position="62"/>
    </location>
</feature>
<dbReference type="EMBL" id="ML977155">
    <property type="protein sequence ID" value="KAF1986892.1"/>
    <property type="molecule type" value="Genomic_DNA"/>
</dbReference>
<feature type="region of interest" description="Disordered" evidence="1">
    <location>
        <begin position="1"/>
        <end position="241"/>
    </location>
</feature>
<feature type="compositionally biased region" description="Polar residues" evidence="1">
    <location>
        <begin position="184"/>
        <end position="193"/>
    </location>
</feature>
<keyword evidence="3" id="KW-1185">Reference proteome</keyword>
<name>A0A6G1H1F8_9PEZI</name>
<feature type="compositionally biased region" description="Polar residues" evidence="1">
    <location>
        <begin position="84"/>
        <end position="93"/>
    </location>
</feature>
<organism evidence="2 3">
    <name type="scientific">Aulographum hederae CBS 113979</name>
    <dbReference type="NCBI Taxonomy" id="1176131"/>
    <lineage>
        <taxon>Eukaryota</taxon>
        <taxon>Fungi</taxon>
        <taxon>Dikarya</taxon>
        <taxon>Ascomycota</taxon>
        <taxon>Pezizomycotina</taxon>
        <taxon>Dothideomycetes</taxon>
        <taxon>Pleosporomycetidae</taxon>
        <taxon>Aulographales</taxon>
        <taxon>Aulographaceae</taxon>
    </lineage>
</organism>
<evidence type="ECO:0000313" key="2">
    <source>
        <dbReference type="EMBL" id="KAF1986892.1"/>
    </source>
</evidence>
<feature type="compositionally biased region" description="Gly residues" evidence="1">
    <location>
        <begin position="113"/>
        <end position="127"/>
    </location>
</feature>
<reference evidence="2" key="1">
    <citation type="journal article" date="2020" name="Stud. Mycol.">
        <title>101 Dothideomycetes genomes: a test case for predicting lifestyles and emergence of pathogens.</title>
        <authorList>
            <person name="Haridas S."/>
            <person name="Albert R."/>
            <person name="Binder M."/>
            <person name="Bloem J."/>
            <person name="Labutti K."/>
            <person name="Salamov A."/>
            <person name="Andreopoulos B."/>
            <person name="Baker S."/>
            <person name="Barry K."/>
            <person name="Bills G."/>
            <person name="Bluhm B."/>
            <person name="Cannon C."/>
            <person name="Castanera R."/>
            <person name="Culley D."/>
            <person name="Daum C."/>
            <person name="Ezra D."/>
            <person name="Gonzalez J."/>
            <person name="Henrissat B."/>
            <person name="Kuo A."/>
            <person name="Liang C."/>
            <person name="Lipzen A."/>
            <person name="Lutzoni F."/>
            <person name="Magnuson J."/>
            <person name="Mondo S."/>
            <person name="Nolan M."/>
            <person name="Ohm R."/>
            <person name="Pangilinan J."/>
            <person name="Park H.-J."/>
            <person name="Ramirez L."/>
            <person name="Alfaro M."/>
            <person name="Sun H."/>
            <person name="Tritt A."/>
            <person name="Yoshinaga Y."/>
            <person name="Zwiers L.-H."/>
            <person name="Turgeon B."/>
            <person name="Goodwin S."/>
            <person name="Spatafora J."/>
            <person name="Crous P."/>
            <person name="Grigoriev I."/>
        </authorList>
    </citation>
    <scope>NUCLEOTIDE SEQUENCE</scope>
    <source>
        <strain evidence="2">CBS 113979</strain>
    </source>
</reference>
<dbReference type="AlphaFoldDB" id="A0A6G1H1F8"/>
<proteinExistence type="predicted"/>